<dbReference type="RefSeq" id="WP_187965745.1">
    <property type="nucleotide sequence ID" value="NZ_JACVDC010000031.1"/>
</dbReference>
<dbReference type="AlphaFoldDB" id="A0A926Q367"/>
<dbReference type="Proteomes" id="UP000653730">
    <property type="component" value="Unassembled WGS sequence"/>
</dbReference>
<name>A0A926Q367_9FLAO</name>
<organism evidence="2 3">
    <name type="scientific">Sinomicrobium weinanense</name>
    <dbReference type="NCBI Taxonomy" id="2842200"/>
    <lineage>
        <taxon>Bacteria</taxon>
        <taxon>Pseudomonadati</taxon>
        <taxon>Bacteroidota</taxon>
        <taxon>Flavobacteriia</taxon>
        <taxon>Flavobacteriales</taxon>
        <taxon>Flavobacteriaceae</taxon>
        <taxon>Sinomicrobium</taxon>
    </lineage>
</organism>
<evidence type="ECO:0000256" key="1">
    <source>
        <dbReference type="SAM" id="Phobius"/>
    </source>
</evidence>
<keyword evidence="3" id="KW-1185">Reference proteome</keyword>
<comment type="caution">
    <text evidence="2">The sequence shown here is derived from an EMBL/GenBank/DDBJ whole genome shotgun (WGS) entry which is preliminary data.</text>
</comment>
<sequence>MKNLSKIETLGYMFLIITFVNSLYFGFTDVLLFDEHYAQEDGLVENETALMLLGISLLCLYHLFRLWKFKKPLWKLGTIVFAILFFFAAGEEISWGQRVFGVESGEFFLENNAQGETNLHNLVVGDTKLNKLIFSQLLMVVMVLYLVVTPILYRKVQWIKNLADTFAVPIVEWRHTIAFIICTILVSIIPADRKWEVYELAFGVIFFLIFLSPFNNHIFRGKDQVKD</sequence>
<proteinExistence type="predicted"/>
<gene>
    <name evidence="2" type="ORF">IBL28_11510</name>
</gene>
<feature type="transmembrane region" description="Helical" evidence="1">
    <location>
        <begin position="197"/>
        <end position="214"/>
    </location>
</feature>
<keyword evidence="1" id="KW-0812">Transmembrane</keyword>
<feature type="transmembrane region" description="Helical" evidence="1">
    <location>
        <begin position="12"/>
        <end position="33"/>
    </location>
</feature>
<reference evidence="2 3" key="1">
    <citation type="submission" date="2020-09" db="EMBL/GenBank/DDBJ databases">
        <title>Sinomicrobium weinanense sp. nov., a halophilic bacteria isolated from saline-alkali soil.</title>
        <authorList>
            <person name="Wu P."/>
            <person name="Ren H."/>
            <person name="Mei Y."/>
            <person name="Liang Y."/>
            <person name="Chen Z."/>
        </authorList>
    </citation>
    <scope>NUCLEOTIDE SEQUENCE [LARGE SCALE GENOMIC DNA]</scope>
    <source>
        <strain evidence="2 3">FJxs</strain>
    </source>
</reference>
<keyword evidence="1" id="KW-1133">Transmembrane helix</keyword>
<feature type="transmembrane region" description="Helical" evidence="1">
    <location>
        <begin position="173"/>
        <end position="191"/>
    </location>
</feature>
<feature type="transmembrane region" description="Helical" evidence="1">
    <location>
        <begin position="132"/>
        <end position="153"/>
    </location>
</feature>
<feature type="transmembrane region" description="Helical" evidence="1">
    <location>
        <begin position="73"/>
        <end position="90"/>
    </location>
</feature>
<evidence type="ECO:0000313" key="3">
    <source>
        <dbReference type="Proteomes" id="UP000653730"/>
    </source>
</evidence>
<accession>A0A926Q367</accession>
<keyword evidence="1" id="KW-0472">Membrane</keyword>
<dbReference type="EMBL" id="JACVDC010000031">
    <property type="protein sequence ID" value="MBC9796599.1"/>
    <property type="molecule type" value="Genomic_DNA"/>
</dbReference>
<feature type="transmembrane region" description="Helical" evidence="1">
    <location>
        <begin position="48"/>
        <end position="66"/>
    </location>
</feature>
<evidence type="ECO:0000313" key="2">
    <source>
        <dbReference type="EMBL" id="MBC9796599.1"/>
    </source>
</evidence>
<protein>
    <submittedName>
        <fullName evidence="2">Uncharacterized protein</fullName>
    </submittedName>
</protein>